<reference evidence="2" key="1">
    <citation type="journal article" date="2019" name="Int. J. Syst. Evol. Microbiol.">
        <title>The Global Catalogue of Microorganisms (GCM) 10K type strain sequencing project: providing services to taxonomists for standard genome sequencing and annotation.</title>
        <authorList>
            <consortium name="The Broad Institute Genomics Platform"/>
            <consortium name="The Broad Institute Genome Sequencing Center for Infectious Disease"/>
            <person name="Wu L."/>
            <person name="Ma J."/>
        </authorList>
    </citation>
    <scope>NUCLEOTIDE SEQUENCE [LARGE SCALE GENOMIC DNA]</scope>
    <source>
        <strain evidence="2">JCM 18410</strain>
    </source>
</reference>
<evidence type="ECO:0000313" key="1">
    <source>
        <dbReference type="EMBL" id="GAA5064747.1"/>
    </source>
</evidence>
<proteinExistence type="predicted"/>
<evidence type="ECO:0000313" key="2">
    <source>
        <dbReference type="Proteomes" id="UP001500124"/>
    </source>
</evidence>
<organism evidence="1 2">
    <name type="scientific">Streptomyces similanensis</name>
    <dbReference type="NCBI Taxonomy" id="1274988"/>
    <lineage>
        <taxon>Bacteria</taxon>
        <taxon>Bacillati</taxon>
        <taxon>Actinomycetota</taxon>
        <taxon>Actinomycetes</taxon>
        <taxon>Kitasatosporales</taxon>
        <taxon>Streptomycetaceae</taxon>
        <taxon>Streptomyces</taxon>
    </lineage>
</organism>
<dbReference type="RefSeq" id="WP_345669980.1">
    <property type="nucleotide sequence ID" value="NZ_BAABKC010000066.1"/>
</dbReference>
<sequence length="91" mass="9764">MLKWSAQGSRWRAGRLLIGPGPLAWKPSFGKQEAVLPADLRQAGVRSPSLREAVAFNPGSRIVECGSSDGEVLIAVMPEELDHVIKALESA</sequence>
<dbReference type="Proteomes" id="UP001500124">
    <property type="component" value="Unassembled WGS sequence"/>
</dbReference>
<keyword evidence="2" id="KW-1185">Reference proteome</keyword>
<dbReference type="EMBL" id="BAABKC010000066">
    <property type="protein sequence ID" value="GAA5064747.1"/>
    <property type="molecule type" value="Genomic_DNA"/>
</dbReference>
<gene>
    <name evidence="1" type="ORF">GCM10023336_45200</name>
</gene>
<name>A0ABP9KS15_9ACTN</name>
<accession>A0ABP9KS15</accession>
<comment type="caution">
    <text evidence="1">The sequence shown here is derived from an EMBL/GenBank/DDBJ whole genome shotgun (WGS) entry which is preliminary data.</text>
</comment>
<protein>
    <submittedName>
        <fullName evidence="1">Uncharacterized protein</fullName>
    </submittedName>
</protein>